<evidence type="ECO:0000313" key="1">
    <source>
        <dbReference type="EMBL" id="KAH7688983.1"/>
    </source>
</evidence>
<proteinExistence type="predicted"/>
<comment type="caution">
    <text evidence="1">The sequence shown here is derived from an EMBL/GenBank/DDBJ whole genome shotgun (WGS) entry which is preliminary data.</text>
</comment>
<keyword evidence="2" id="KW-1185">Reference proteome</keyword>
<protein>
    <submittedName>
        <fullName evidence="1">P-loop containing nucleoside triphosphate hydrolase protein</fullName>
    </submittedName>
</protein>
<organism evidence="1 2">
    <name type="scientific">Dioscorea alata</name>
    <name type="common">Purple yam</name>
    <dbReference type="NCBI Taxonomy" id="55571"/>
    <lineage>
        <taxon>Eukaryota</taxon>
        <taxon>Viridiplantae</taxon>
        <taxon>Streptophyta</taxon>
        <taxon>Embryophyta</taxon>
        <taxon>Tracheophyta</taxon>
        <taxon>Spermatophyta</taxon>
        <taxon>Magnoliopsida</taxon>
        <taxon>Liliopsida</taxon>
        <taxon>Dioscoreales</taxon>
        <taxon>Dioscoreaceae</taxon>
        <taxon>Dioscorea</taxon>
    </lineage>
</organism>
<name>A0ACB7WLV9_DIOAL</name>
<reference evidence="2" key="1">
    <citation type="journal article" date="2022" name="Nat. Commun.">
        <title>Chromosome evolution and the genetic basis of agronomically important traits in greater yam.</title>
        <authorList>
            <person name="Bredeson J.V."/>
            <person name="Lyons J.B."/>
            <person name="Oniyinde I.O."/>
            <person name="Okereke N.R."/>
            <person name="Kolade O."/>
            <person name="Nnabue I."/>
            <person name="Nwadili C.O."/>
            <person name="Hribova E."/>
            <person name="Parker M."/>
            <person name="Nwogha J."/>
            <person name="Shu S."/>
            <person name="Carlson J."/>
            <person name="Kariba R."/>
            <person name="Muthemba S."/>
            <person name="Knop K."/>
            <person name="Barton G.J."/>
            <person name="Sherwood A.V."/>
            <person name="Lopez-Montes A."/>
            <person name="Asiedu R."/>
            <person name="Jamnadass R."/>
            <person name="Muchugi A."/>
            <person name="Goodstein D."/>
            <person name="Egesi C.N."/>
            <person name="Featherston J."/>
            <person name="Asfaw A."/>
            <person name="Simpson G.G."/>
            <person name="Dolezel J."/>
            <person name="Hendre P.S."/>
            <person name="Van Deynze A."/>
            <person name="Kumar P.L."/>
            <person name="Obidiegwu J.E."/>
            <person name="Bhattacharjee R."/>
            <person name="Rokhsar D.S."/>
        </authorList>
    </citation>
    <scope>NUCLEOTIDE SEQUENCE [LARGE SCALE GENOMIC DNA]</scope>
    <source>
        <strain evidence="2">cv. TDa95/00328</strain>
    </source>
</reference>
<dbReference type="Proteomes" id="UP000827976">
    <property type="component" value="Chromosome 3"/>
</dbReference>
<dbReference type="EMBL" id="CM037013">
    <property type="protein sequence ID" value="KAH7688983.1"/>
    <property type="molecule type" value="Genomic_DNA"/>
</dbReference>
<keyword evidence="1" id="KW-0378">Hydrolase</keyword>
<gene>
    <name evidence="1" type="ORF">IHE45_03G064900</name>
</gene>
<evidence type="ECO:0000313" key="2">
    <source>
        <dbReference type="Proteomes" id="UP000827976"/>
    </source>
</evidence>
<sequence>MAEAVLSLVLTKLSDLVTYEVQLVRGVKDKVRWLESELCWIKGFLKDADAKGKTDEMVKYWAIDVTEVAYQAEATIDTFVVKVRQSSGIINRLKARCYVSKEISKIKERLNNIKDRIIVYGIQRSREDGDALNLMPVRRRHFRPPPDDADVVGRFNDEKILLERLLKKGSCVISIVGLGGIGKTALARKLYRSNAVSNHFQKRIWLTVSQENSVKGLLKMMLVKVGGVGNNNLDSLEELELIDKINDSLRTQRFLIVLDDIWREDVCIWMKEIFRNVNNGSRVLITTRFLNVAKRADPTSTAYELRVLNEDESLELLLKKAFPHDENPKANCSSELLDICYCLMRKCGGLPLALVVLGGLLEDKAPVEWSRVLETMNWEREGRECQEILALSYEDLPHYMKLCFLYFSAYPEDYEIYGTELIRNWVAEGFIPQEGNKTMEETGEAILKELVQRSLIHVNKRKSNGNVKICGLHDLVRDFVISAPDKDRFLKVCSTENHQPISASLSHRVAIHINFPGFYINDDLTDRIDARHELRTLMFLRVLDLMRAGFLTRLPKEIKLMIHLRCLRLFKVEDDSGLPSSIGNLQFLQTIDIILPPEILPITLWKIKTLRHVLLKRCTPPQSVKLEDLLTLDSVTFGTHETINWCFPNLRKFKVFINKEHHGAMLTQLLNELRHLISFHIEADEGCHIEIKTTKDFPFHNTLQSLTLNGPWPMGNDISEFPIYLTKIELCDSKLKEDPMPKLERVQMGEAMPNLEEWSIEEGAMPKLTFLRLTSCKKLKMLPDFHHVMSLQKLELYGMSKELIRRTRREDSHKIQHVPKICRRTRHGPTYPLGTDRRDDTDEGEFSDAGEGISTVEKDDEEVGAKEED</sequence>
<accession>A0ACB7WLV9</accession>